<protein>
    <submittedName>
        <fullName evidence="3">HTH psq-type domain-containing protein</fullName>
    </submittedName>
</protein>
<evidence type="ECO:0000256" key="1">
    <source>
        <dbReference type="SAM" id="MobiDB-lite"/>
    </source>
</evidence>
<dbReference type="WBParaSite" id="Csp11.Scaffold505.g2412.t1">
    <property type="protein sequence ID" value="Csp11.Scaffold505.g2412.t1"/>
    <property type="gene ID" value="Csp11.Scaffold505.g2412"/>
</dbReference>
<sequence length="74" mass="8156">MGFTALNSDEATHAEKRVHVSIIMIPRGETRGLVAAAEDISPRKLRKKIDKRQKSSVVPSNHSTSHGPRKEALL</sequence>
<dbReference type="Proteomes" id="UP000095282">
    <property type="component" value="Unplaced"/>
</dbReference>
<dbReference type="AlphaFoldDB" id="A0A1I7T4U4"/>
<proteinExistence type="predicted"/>
<name>A0A1I7T4U4_9PELO</name>
<feature type="compositionally biased region" description="Polar residues" evidence="1">
    <location>
        <begin position="55"/>
        <end position="66"/>
    </location>
</feature>
<keyword evidence="2" id="KW-1185">Reference proteome</keyword>
<accession>A0A1I7T4U4</accession>
<evidence type="ECO:0000313" key="3">
    <source>
        <dbReference type="WBParaSite" id="Csp11.Scaffold505.g2412.t1"/>
    </source>
</evidence>
<organism evidence="2 3">
    <name type="scientific">Caenorhabditis tropicalis</name>
    <dbReference type="NCBI Taxonomy" id="1561998"/>
    <lineage>
        <taxon>Eukaryota</taxon>
        <taxon>Metazoa</taxon>
        <taxon>Ecdysozoa</taxon>
        <taxon>Nematoda</taxon>
        <taxon>Chromadorea</taxon>
        <taxon>Rhabditida</taxon>
        <taxon>Rhabditina</taxon>
        <taxon>Rhabditomorpha</taxon>
        <taxon>Rhabditoidea</taxon>
        <taxon>Rhabditidae</taxon>
        <taxon>Peloderinae</taxon>
        <taxon>Caenorhabditis</taxon>
    </lineage>
</organism>
<feature type="region of interest" description="Disordered" evidence="1">
    <location>
        <begin position="44"/>
        <end position="74"/>
    </location>
</feature>
<evidence type="ECO:0000313" key="2">
    <source>
        <dbReference type="Proteomes" id="UP000095282"/>
    </source>
</evidence>
<reference evidence="3" key="1">
    <citation type="submission" date="2016-11" db="UniProtKB">
        <authorList>
            <consortium name="WormBaseParasite"/>
        </authorList>
    </citation>
    <scope>IDENTIFICATION</scope>
</reference>